<comment type="caution">
    <text evidence="1">The sequence shown here is derived from an EMBL/GenBank/DDBJ whole genome shotgun (WGS) entry which is preliminary data.</text>
</comment>
<dbReference type="EMBL" id="MZMV01000083">
    <property type="protein sequence ID" value="OWU99113.1"/>
    <property type="molecule type" value="Genomic_DNA"/>
</dbReference>
<name>A0A246RFF1_9ACTN</name>
<dbReference type="SUPFAM" id="SSF56801">
    <property type="entry name" value="Acetyl-CoA synthetase-like"/>
    <property type="match status" value="1"/>
</dbReference>
<gene>
    <name evidence="1" type="ORF">B5D80_29895</name>
</gene>
<dbReference type="Proteomes" id="UP000197174">
    <property type="component" value="Unassembled WGS sequence"/>
</dbReference>
<dbReference type="OrthoDB" id="9910288at2"/>
<proteinExistence type="predicted"/>
<dbReference type="RefSeq" id="WP_088647267.1">
    <property type="nucleotide sequence ID" value="NZ_MZMV01000083.1"/>
</dbReference>
<evidence type="ECO:0000313" key="1">
    <source>
        <dbReference type="EMBL" id="OWU99113.1"/>
    </source>
</evidence>
<evidence type="ECO:0000313" key="2">
    <source>
        <dbReference type="Proteomes" id="UP000197174"/>
    </source>
</evidence>
<protein>
    <recommendedName>
        <fullName evidence="3">AMP-dependent synthetase/ligase domain-containing protein</fullName>
    </recommendedName>
</protein>
<accession>A0A246RFF1</accession>
<dbReference type="AlphaFoldDB" id="A0A246RFF1"/>
<organism evidence="1 2">
    <name type="scientific">Micromonospora wenchangensis</name>
    <dbReference type="NCBI Taxonomy" id="1185415"/>
    <lineage>
        <taxon>Bacteria</taxon>
        <taxon>Bacillati</taxon>
        <taxon>Actinomycetota</taxon>
        <taxon>Actinomycetes</taxon>
        <taxon>Micromonosporales</taxon>
        <taxon>Micromonosporaceae</taxon>
        <taxon>Micromonospora</taxon>
    </lineage>
</organism>
<reference evidence="1 2" key="1">
    <citation type="submission" date="2017-03" db="EMBL/GenBank/DDBJ databases">
        <title>Whole genome sequence of Micromonospora wenchangensis, isolated from mangrove soil.</title>
        <authorList>
            <person name="Yang H."/>
        </authorList>
    </citation>
    <scope>NUCLEOTIDE SEQUENCE [LARGE SCALE GENOMIC DNA]</scope>
    <source>
        <strain evidence="1 2">CCTCC AA 2012002</strain>
    </source>
</reference>
<dbReference type="InterPro" id="IPR042099">
    <property type="entry name" value="ANL_N_sf"/>
</dbReference>
<evidence type="ECO:0008006" key="3">
    <source>
        <dbReference type="Google" id="ProtNLM"/>
    </source>
</evidence>
<dbReference type="Gene3D" id="3.40.50.12780">
    <property type="entry name" value="N-terminal domain of ligase-like"/>
    <property type="match status" value="1"/>
</dbReference>
<sequence>MRWLEELLSDGWWATGQAVRFQLPNQSESSITYGDLLRQAATLASRIGEPGDGAQTRLAILTMGSAEGLVALIAGLIVGAVVISTPIQTPSPWSADLLGDPDVVLTDATGAAVLQCHERLTGERPRYRVLGVDLTEPAKASVRPDICADQDDVCKIAYLDPGRSPLVVGLTGFALDSAVRQPERRPVVAAGGLGSLTGQLATYRTLAAGGVVDLTAPRPAGRSILDSAMPVTLPRRPESGTVDSSTTFPYIVDNAAQLDKLVSGIVLPAGSVALPSVAKL</sequence>
<keyword evidence="2" id="KW-1185">Reference proteome</keyword>